<keyword evidence="14" id="KW-1185">Reference proteome</keyword>
<evidence type="ECO:0000256" key="10">
    <source>
        <dbReference type="ARBA" id="ARBA00023242"/>
    </source>
</evidence>
<dbReference type="Pfam" id="PF01412">
    <property type="entry name" value="ArfGap"/>
    <property type="match status" value="1"/>
</dbReference>
<dbReference type="EMBL" id="LSRX01000181">
    <property type="protein sequence ID" value="OLQ05567.1"/>
    <property type="molecule type" value="Genomic_DNA"/>
</dbReference>
<proteinExistence type="inferred from homology"/>
<evidence type="ECO:0000256" key="1">
    <source>
        <dbReference type="ARBA" id="ARBA00004604"/>
    </source>
</evidence>
<evidence type="ECO:0000256" key="3">
    <source>
        <dbReference type="ARBA" id="ARBA00022517"/>
    </source>
</evidence>
<keyword evidence="3" id="KW-0690">Ribosome biogenesis</keyword>
<keyword evidence="11" id="KW-0862">Zinc</keyword>
<dbReference type="GO" id="GO:0008270">
    <property type="term" value="F:zinc ion binding"/>
    <property type="evidence" value="ECO:0007669"/>
    <property type="project" value="UniProtKB-KW"/>
</dbReference>
<keyword evidence="5 13" id="KW-0489">Methyltransferase</keyword>
<evidence type="ECO:0000256" key="5">
    <source>
        <dbReference type="ARBA" id="ARBA00022603"/>
    </source>
</evidence>
<dbReference type="GO" id="GO:0070475">
    <property type="term" value="P:rRNA base methylation"/>
    <property type="evidence" value="ECO:0007669"/>
    <property type="project" value="InterPro"/>
</dbReference>
<dbReference type="GO" id="GO:0005096">
    <property type="term" value="F:GTPase activator activity"/>
    <property type="evidence" value="ECO:0007669"/>
    <property type="project" value="InterPro"/>
</dbReference>
<dbReference type="Pfam" id="PF03587">
    <property type="entry name" value="EMG1"/>
    <property type="match status" value="1"/>
</dbReference>
<evidence type="ECO:0000259" key="12">
    <source>
        <dbReference type="PROSITE" id="PS50115"/>
    </source>
</evidence>
<dbReference type="Gene3D" id="1.10.220.150">
    <property type="entry name" value="Arf GTPase activating protein"/>
    <property type="match status" value="1"/>
</dbReference>
<comment type="caution">
    <text evidence="13">The sequence shown here is derived from an EMBL/GenBank/DDBJ whole genome shotgun (WGS) entry which is preliminary data.</text>
</comment>
<dbReference type="PRINTS" id="PR00405">
    <property type="entry name" value="REVINTRACTNG"/>
</dbReference>
<dbReference type="PANTHER" id="PTHR12636">
    <property type="entry name" value="NEP1/MRA1"/>
    <property type="match status" value="1"/>
</dbReference>
<dbReference type="PROSITE" id="PS50115">
    <property type="entry name" value="ARFGAP"/>
    <property type="match status" value="1"/>
</dbReference>
<comment type="similarity">
    <text evidence="2">Belongs to the class IV-like SAM-binding methyltransferase superfamily. RNA methyltransferase NEP1 family.</text>
</comment>
<keyword evidence="9" id="KW-0694">RNA-binding</keyword>
<dbReference type="SMART" id="SM00105">
    <property type="entry name" value="ArfGap"/>
    <property type="match status" value="1"/>
</dbReference>
<dbReference type="FunFam" id="3.40.1280.10:FF:000003">
    <property type="entry name" value="Ribosomal RNA small subunit methyltransferase"/>
    <property type="match status" value="1"/>
</dbReference>
<feature type="domain" description="Arf-GAP" evidence="12">
    <location>
        <begin position="63"/>
        <end position="121"/>
    </location>
</feature>
<evidence type="ECO:0000256" key="7">
    <source>
        <dbReference type="ARBA" id="ARBA00022691"/>
    </source>
</evidence>
<dbReference type="GO" id="GO:0019843">
    <property type="term" value="F:rRNA binding"/>
    <property type="evidence" value="ECO:0007669"/>
    <property type="project" value="UniProtKB-KW"/>
</dbReference>
<dbReference type="Gene3D" id="3.40.1280.10">
    <property type="match status" value="1"/>
</dbReference>
<keyword evidence="11" id="KW-0863">Zinc-finger</keyword>
<dbReference type="SUPFAM" id="SSF75217">
    <property type="entry name" value="alpha/beta knot"/>
    <property type="match status" value="1"/>
</dbReference>
<dbReference type="InterPro" id="IPR001164">
    <property type="entry name" value="ArfGAP_dom"/>
</dbReference>
<evidence type="ECO:0000256" key="8">
    <source>
        <dbReference type="ARBA" id="ARBA00022730"/>
    </source>
</evidence>
<protein>
    <submittedName>
        <fullName evidence="13">Ribosomal RNA small subunit methyltransferase NEP1</fullName>
    </submittedName>
</protein>
<dbReference type="InterPro" id="IPR029028">
    <property type="entry name" value="Alpha/beta_knot_MTases"/>
</dbReference>
<evidence type="ECO:0000313" key="13">
    <source>
        <dbReference type="EMBL" id="OLQ05567.1"/>
    </source>
</evidence>
<accession>A0A1Q9EDV6</accession>
<keyword evidence="10" id="KW-0539">Nucleus</keyword>
<name>A0A1Q9EDV6_SYMMI</name>
<comment type="subcellular location">
    <subcellularLocation>
        <location evidence="1">Nucleus</location>
        <location evidence="1">Nucleolus</location>
    </subcellularLocation>
</comment>
<dbReference type="Proteomes" id="UP000186817">
    <property type="component" value="Unassembled WGS sequence"/>
</dbReference>
<evidence type="ECO:0000313" key="14">
    <source>
        <dbReference type="Proteomes" id="UP000186817"/>
    </source>
</evidence>
<dbReference type="OrthoDB" id="269804at2759"/>
<keyword evidence="6 13" id="KW-0808">Transferase</keyword>
<dbReference type="PANTHER" id="PTHR12636:SF5">
    <property type="entry name" value="RIBOSOMAL RNA SMALL SUBUNIT METHYLTRANSFERASE NEP1"/>
    <property type="match status" value="1"/>
</dbReference>
<evidence type="ECO:0000256" key="6">
    <source>
        <dbReference type="ARBA" id="ARBA00022679"/>
    </source>
</evidence>
<keyword evidence="7" id="KW-0949">S-adenosyl-L-methionine</keyword>
<organism evidence="13 14">
    <name type="scientific">Symbiodinium microadriaticum</name>
    <name type="common">Dinoflagellate</name>
    <name type="synonym">Zooxanthella microadriatica</name>
    <dbReference type="NCBI Taxonomy" id="2951"/>
    <lineage>
        <taxon>Eukaryota</taxon>
        <taxon>Sar</taxon>
        <taxon>Alveolata</taxon>
        <taxon>Dinophyceae</taxon>
        <taxon>Suessiales</taxon>
        <taxon>Symbiodiniaceae</taxon>
        <taxon>Symbiodinium</taxon>
    </lineage>
</organism>
<evidence type="ECO:0000256" key="9">
    <source>
        <dbReference type="ARBA" id="ARBA00022884"/>
    </source>
</evidence>
<sequence length="437" mass="49101">MQHTLSMKDIEFFTKAYTIMDGRMMLSEIEVELHDDERLRWYSSFGLMFVTDRFLSMRHLWMWASVSFGIFLCITCAGHHRQLGTHISRIRSIKMDSWTEKQLQIFNSGGNRRMAEFFQANGVPASSMYQRYSTPAGEWRSNIVCSTRRTSGVTLTALGPPGVRHSWTMKKKLKRKGGDDSDGLVKKAQKRKKSLVEKIDGPSEADKLLPRTLEERMNARRIVVVLEKCALENVAPRKGALELLNSDDHKGICLKTGRDLADVRPDITHQCLMTLLDSPLNKAGKLLIYIHTAKNVLIEVHPSLRVPRTFKRFAGLCVELLQRQKIRAAGANETLMKVVSNPVEKYLPPGCRRFGMSVSGRPVKMREFAAELDASGQSMPVPIVFAVGGVARSDPVTEATFGANYVEENVSISPYGLSASCVCSKICNEFEHLWGIC</sequence>
<dbReference type="GO" id="GO:0032040">
    <property type="term" value="C:small-subunit processome"/>
    <property type="evidence" value="ECO:0007669"/>
    <property type="project" value="TreeGrafter"/>
</dbReference>
<dbReference type="InterPro" id="IPR037278">
    <property type="entry name" value="ARFGAP/RecO"/>
</dbReference>
<keyword evidence="8" id="KW-0699">rRNA-binding</keyword>
<dbReference type="GO" id="GO:0070037">
    <property type="term" value="F:rRNA (pseudouridine) methyltransferase activity"/>
    <property type="evidence" value="ECO:0007669"/>
    <property type="project" value="InterPro"/>
</dbReference>
<dbReference type="InterPro" id="IPR029026">
    <property type="entry name" value="tRNA_m1G_MTases_N"/>
</dbReference>
<keyword evidence="11" id="KW-0479">Metal-binding</keyword>
<dbReference type="InterPro" id="IPR005304">
    <property type="entry name" value="Rbsml_bgen_MeTrfase_EMG1/NEP1"/>
</dbReference>
<dbReference type="InterPro" id="IPR038508">
    <property type="entry name" value="ArfGAP_dom_sf"/>
</dbReference>
<dbReference type="CDD" id="cd18088">
    <property type="entry name" value="Nep1-like"/>
    <property type="match status" value="1"/>
</dbReference>
<dbReference type="SUPFAM" id="SSF57863">
    <property type="entry name" value="ArfGap/RecO-like zinc finger"/>
    <property type="match status" value="1"/>
</dbReference>
<dbReference type="AlphaFoldDB" id="A0A1Q9EDV6"/>
<evidence type="ECO:0000256" key="2">
    <source>
        <dbReference type="ARBA" id="ARBA00008115"/>
    </source>
</evidence>
<keyword evidence="4" id="KW-0698">rRNA processing</keyword>
<evidence type="ECO:0000256" key="11">
    <source>
        <dbReference type="PROSITE-ProRule" id="PRU00288"/>
    </source>
</evidence>
<reference evidence="13 14" key="1">
    <citation type="submission" date="2016-02" db="EMBL/GenBank/DDBJ databases">
        <title>Genome analysis of coral dinoflagellate symbionts highlights evolutionary adaptations to a symbiotic lifestyle.</title>
        <authorList>
            <person name="Aranda M."/>
            <person name="Li Y."/>
            <person name="Liew Y.J."/>
            <person name="Baumgarten S."/>
            <person name="Simakov O."/>
            <person name="Wilson M."/>
            <person name="Piel J."/>
            <person name="Ashoor H."/>
            <person name="Bougouffa S."/>
            <person name="Bajic V.B."/>
            <person name="Ryu T."/>
            <person name="Ravasi T."/>
            <person name="Bayer T."/>
            <person name="Micklem G."/>
            <person name="Kim H."/>
            <person name="Bhak J."/>
            <person name="Lajeunesse T.C."/>
            <person name="Voolstra C.R."/>
        </authorList>
    </citation>
    <scope>NUCLEOTIDE SEQUENCE [LARGE SCALE GENOMIC DNA]</scope>
    <source>
        <strain evidence="13 14">CCMP2467</strain>
    </source>
</reference>
<evidence type="ECO:0000256" key="4">
    <source>
        <dbReference type="ARBA" id="ARBA00022552"/>
    </source>
</evidence>
<gene>
    <name evidence="13" type="ORF">AK812_SmicGene11245</name>
</gene>